<reference evidence="2" key="2">
    <citation type="submission" date="2020-11" db="EMBL/GenBank/DDBJ databases">
        <authorList>
            <person name="McCartney M.A."/>
            <person name="Auch B."/>
            <person name="Kono T."/>
            <person name="Mallez S."/>
            <person name="Becker A."/>
            <person name="Gohl D.M."/>
            <person name="Silverstein K.A.T."/>
            <person name="Koren S."/>
            <person name="Bechman K.B."/>
            <person name="Herman A."/>
            <person name="Abrahante J.E."/>
            <person name="Garbe J."/>
        </authorList>
    </citation>
    <scope>NUCLEOTIDE SEQUENCE</scope>
    <source>
        <strain evidence="2">Duluth1</strain>
        <tissue evidence="2">Whole animal</tissue>
    </source>
</reference>
<dbReference type="AlphaFoldDB" id="A0A9D4R9W2"/>
<proteinExistence type="predicted"/>
<reference evidence="2" key="1">
    <citation type="journal article" date="2019" name="bioRxiv">
        <title>The Genome of the Zebra Mussel, Dreissena polymorpha: A Resource for Invasive Species Research.</title>
        <authorList>
            <person name="McCartney M.A."/>
            <person name="Auch B."/>
            <person name="Kono T."/>
            <person name="Mallez S."/>
            <person name="Zhang Y."/>
            <person name="Obille A."/>
            <person name="Becker A."/>
            <person name="Abrahante J.E."/>
            <person name="Garbe J."/>
            <person name="Badalamenti J.P."/>
            <person name="Herman A."/>
            <person name="Mangelson H."/>
            <person name="Liachko I."/>
            <person name="Sullivan S."/>
            <person name="Sone E.D."/>
            <person name="Koren S."/>
            <person name="Silverstein K.A.T."/>
            <person name="Beckman K.B."/>
            <person name="Gohl D.M."/>
        </authorList>
    </citation>
    <scope>NUCLEOTIDE SEQUENCE</scope>
    <source>
        <strain evidence="2">Duluth1</strain>
        <tissue evidence="2">Whole animal</tissue>
    </source>
</reference>
<gene>
    <name evidence="2" type="ORF">DPMN_023407</name>
</gene>
<comment type="caution">
    <text evidence="2">The sequence shown here is derived from an EMBL/GenBank/DDBJ whole genome shotgun (WGS) entry which is preliminary data.</text>
</comment>
<accession>A0A9D4R9W2</accession>
<sequence length="79" mass="9042">MTRLRKWGKRSQLPDCASGESVANDQTAQVRRLGIEPLARLPKCAGWGLSPWPDCPSAQTGLELRWPHMPYDQFFMMRL</sequence>
<evidence type="ECO:0000313" key="2">
    <source>
        <dbReference type="EMBL" id="KAH3860506.1"/>
    </source>
</evidence>
<dbReference type="EMBL" id="JAIWYP010000002">
    <property type="protein sequence ID" value="KAH3860506.1"/>
    <property type="molecule type" value="Genomic_DNA"/>
</dbReference>
<name>A0A9D4R9W2_DREPO</name>
<protein>
    <submittedName>
        <fullName evidence="2">Uncharacterized protein</fullName>
    </submittedName>
</protein>
<evidence type="ECO:0000256" key="1">
    <source>
        <dbReference type="SAM" id="MobiDB-lite"/>
    </source>
</evidence>
<keyword evidence="3" id="KW-1185">Reference proteome</keyword>
<dbReference type="Proteomes" id="UP000828390">
    <property type="component" value="Unassembled WGS sequence"/>
</dbReference>
<evidence type="ECO:0000313" key="3">
    <source>
        <dbReference type="Proteomes" id="UP000828390"/>
    </source>
</evidence>
<organism evidence="2 3">
    <name type="scientific">Dreissena polymorpha</name>
    <name type="common">Zebra mussel</name>
    <name type="synonym">Mytilus polymorpha</name>
    <dbReference type="NCBI Taxonomy" id="45954"/>
    <lineage>
        <taxon>Eukaryota</taxon>
        <taxon>Metazoa</taxon>
        <taxon>Spiralia</taxon>
        <taxon>Lophotrochozoa</taxon>
        <taxon>Mollusca</taxon>
        <taxon>Bivalvia</taxon>
        <taxon>Autobranchia</taxon>
        <taxon>Heteroconchia</taxon>
        <taxon>Euheterodonta</taxon>
        <taxon>Imparidentia</taxon>
        <taxon>Neoheterodontei</taxon>
        <taxon>Myida</taxon>
        <taxon>Dreissenoidea</taxon>
        <taxon>Dreissenidae</taxon>
        <taxon>Dreissena</taxon>
    </lineage>
</organism>
<feature type="region of interest" description="Disordered" evidence="1">
    <location>
        <begin position="1"/>
        <end position="21"/>
    </location>
</feature>